<evidence type="ECO:0000313" key="2">
    <source>
        <dbReference type="Proteomes" id="UP000234681"/>
    </source>
</evidence>
<gene>
    <name evidence="1" type="ORF">rCG_58323</name>
</gene>
<dbReference type="Proteomes" id="UP000234681">
    <property type="component" value="Chromosome 8"/>
</dbReference>
<accession>A6J493</accession>
<proteinExistence type="predicted"/>
<dbReference type="EMBL" id="CH473975">
    <property type="protein sequence ID" value="EDL95416.1"/>
    <property type="molecule type" value="Genomic_DNA"/>
</dbReference>
<sequence length="23" mass="2641">MQLPSKFQHNSLQALKGQFSTSY</sequence>
<evidence type="ECO:0000313" key="1">
    <source>
        <dbReference type="EMBL" id="EDL95416.1"/>
    </source>
</evidence>
<organism evidence="1 2">
    <name type="scientific">Rattus norvegicus</name>
    <name type="common">Rat</name>
    <dbReference type="NCBI Taxonomy" id="10116"/>
    <lineage>
        <taxon>Eukaryota</taxon>
        <taxon>Metazoa</taxon>
        <taxon>Chordata</taxon>
        <taxon>Craniata</taxon>
        <taxon>Vertebrata</taxon>
        <taxon>Euteleostomi</taxon>
        <taxon>Mammalia</taxon>
        <taxon>Eutheria</taxon>
        <taxon>Euarchontoglires</taxon>
        <taxon>Glires</taxon>
        <taxon>Rodentia</taxon>
        <taxon>Myomorpha</taxon>
        <taxon>Muroidea</taxon>
        <taxon>Muridae</taxon>
        <taxon>Murinae</taxon>
        <taxon>Rattus</taxon>
    </lineage>
</organism>
<dbReference type="AlphaFoldDB" id="A6J493"/>
<feature type="non-terminal residue" evidence="1">
    <location>
        <position position="23"/>
    </location>
</feature>
<name>A6J493_RAT</name>
<protein>
    <submittedName>
        <fullName evidence="1">RCG58323</fullName>
    </submittedName>
</protein>
<reference evidence="2" key="1">
    <citation type="submission" date="2005-09" db="EMBL/GenBank/DDBJ databases">
        <authorList>
            <person name="Mural R.J."/>
            <person name="Li P.W."/>
            <person name="Adams M.D."/>
            <person name="Amanatides P.G."/>
            <person name="Baden-Tillson H."/>
            <person name="Barnstead M."/>
            <person name="Chin S.H."/>
            <person name="Dew I."/>
            <person name="Evans C.A."/>
            <person name="Ferriera S."/>
            <person name="Flanigan M."/>
            <person name="Fosler C."/>
            <person name="Glodek A."/>
            <person name="Gu Z."/>
            <person name="Holt R.A."/>
            <person name="Jennings D."/>
            <person name="Kraft C.L."/>
            <person name="Lu F."/>
            <person name="Nguyen T."/>
            <person name="Nusskern D.R."/>
            <person name="Pfannkoch C.M."/>
            <person name="Sitter C."/>
            <person name="Sutton G.G."/>
            <person name="Venter J.C."/>
            <person name="Wang Z."/>
            <person name="Woodage T."/>
            <person name="Zheng X.H."/>
            <person name="Zhong F."/>
        </authorList>
    </citation>
    <scope>NUCLEOTIDE SEQUENCE [LARGE SCALE GENOMIC DNA]</scope>
    <source>
        <strain>BN</strain>
        <strain evidence="2">Sprague-Dawley</strain>
    </source>
</reference>